<dbReference type="EMBL" id="JBCNJP010000025">
    <property type="protein sequence ID" value="KAK9055750.1"/>
    <property type="molecule type" value="Genomic_DNA"/>
</dbReference>
<protein>
    <recommendedName>
        <fullName evidence="8">BI1-like protein</fullName>
    </recommendedName>
</protein>
<dbReference type="InterPro" id="IPR006214">
    <property type="entry name" value="Bax_inhibitor_1-related"/>
</dbReference>
<reference evidence="6 7" key="1">
    <citation type="submission" date="2024-04" db="EMBL/GenBank/DDBJ databases">
        <title>The reference genome of an endangered Asteraceae, Deinandra increscens subsp. villosa, native to the Central Coast of California.</title>
        <authorList>
            <person name="Guilliams M."/>
            <person name="Hasenstab-Lehman K."/>
            <person name="Meyer R."/>
            <person name="Mcevoy S."/>
        </authorList>
    </citation>
    <scope>NUCLEOTIDE SEQUENCE [LARGE SCALE GENOMIC DNA]</scope>
    <source>
        <tissue evidence="6">Leaf</tissue>
    </source>
</reference>
<feature type="transmembrane region" description="Helical" evidence="5">
    <location>
        <begin position="161"/>
        <end position="184"/>
    </location>
</feature>
<accession>A0AAP0CFM0</accession>
<keyword evidence="7" id="KW-1185">Reference proteome</keyword>
<keyword evidence="4 5" id="KW-0472">Membrane</keyword>
<dbReference type="GO" id="GO:0016020">
    <property type="term" value="C:membrane"/>
    <property type="evidence" value="ECO:0007669"/>
    <property type="project" value="UniProtKB-SubCell"/>
</dbReference>
<comment type="caution">
    <text evidence="6">The sequence shown here is derived from an EMBL/GenBank/DDBJ whole genome shotgun (WGS) entry which is preliminary data.</text>
</comment>
<proteinExistence type="inferred from homology"/>
<comment type="subcellular location">
    <subcellularLocation>
        <location evidence="1">Membrane</location>
        <topology evidence="1">Multi-pass membrane protein</topology>
    </subcellularLocation>
</comment>
<evidence type="ECO:0000313" key="7">
    <source>
        <dbReference type="Proteomes" id="UP001408789"/>
    </source>
</evidence>
<keyword evidence="2 5" id="KW-0812">Transmembrane</keyword>
<feature type="transmembrane region" description="Helical" evidence="5">
    <location>
        <begin position="128"/>
        <end position="149"/>
    </location>
</feature>
<evidence type="ECO:0000256" key="1">
    <source>
        <dbReference type="ARBA" id="ARBA00004141"/>
    </source>
</evidence>
<dbReference type="AlphaFoldDB" id="A0AAP0CFM0"/>
<feature type="transmembrane region" description="Helical" evidence="5">
    <location>
        <begin position="38"/>
        <end position="60"/>
    </location>
</feature>
<dbReference type="PANTHER" id="PTHR23291:SF95">
    <property type="entry name" value="BAX INHIBITOR 1-RELATED PROTEIN-RELATED"/>
    <property type="match status" value="1"/>
</dbReference>
<feature type="transmembrane region" description="Helical" evidence="5">
    <location>
        <begin position="100"/>
        <end position="121"/>
    </location>
</feature>
<sequence length="250" mass="28300">MWSRTFSKIDVELGTSEPLYPTMTTESLDLRWSFIRKIYSIVSIQLLLTVVVGAWVVFYDHPIVTFLTKTRGGFACDILIFISPFIIICLLACYHRRHPVNYVLLGIFTIAVAFSLGLSCALSTSGMVILEAAILTAVMVVSLTLYTFWAAKKGHDINYFWGPSPTLFGSLMVLSVFSIIQIFFPMGEISVMIYAGVSAIIFCGYIVYDTDNLIKRYTYDEYIWAAVALYLDVINLFLALLRILRASRRR</sequence>
<keyword evidence="3 5" id="KW-1133">Transmembrane helix</keyword>
<name>A0AAP0CFM0_9ASTR</name>
<dbReference type="Pfam" id="PF01027">
    <property type="entry name" value="Bax1-I"/>
    <property type="match status" value="1"/>
</dbReference>
<gene>
    <name evidence="6" type="ORF">SSX86_026835</name>
</gene>
<evidence type="ECO:0000256" key="3">
    <source>
        <dbReference type="ARBA" id="ARBA00022989"/>
    </source>
</evidence>
<evidence type="ECO:0000256" key="2">
    <source>
        <dbReference type="ARBA" id="ARBA00022692"/>
    </source>
</evidence>
<evidence type="ECO:0000313" key="6">
    <source>
        <dbReference type="EMBL" id="KAK9055750.1"/>
    </source>
</evidence>
<dbReference type="PANTHER" id="PTHR23291">
    <property type="entry name" value="BAX INHIBITOR-RELATED"/>
    <property type="match status" value="1"/>
</dbReference>
<organism evidence="6 7">
    <name type="scientific">Deinandra increscens subsp. villosa</name>
    <dbReference type="NCBI Taxonomy" id="3103831"/>
    <lineage>
        <taxon>Eukaryota</taxon>
        <taxon>Viridiplantae</taxon>
        <taxon>Streptophyta</taxon>
        <taxon>Embryophyta</taxon>
        <taxon>Tracheophyta</taxon>
        <taxon>Spermatophyta</taxon>
        <taxon>Magnoliopsida</taxon>
        <taxon>eudicotyledons</taxon>
        <taxon>Gunneridae</taxon>
        <taxon>Pentapetalae</taxon>
        <taxon>asterids</taxon>
        <taxon>campanulids</taxon>
        <taxon>Asterales</taxon>
        <taxon>Asteraceae</taxon>
        <taxon>Asteroideae</taxon>
        <taxon>Heliantheae alliance</taxon>
        <taxon>Madieae</taxon>
        <taxon>Madiinae</taxon>
        <taxon>Deinandra</taxon>
    </lineage>
</organism>
<evidence type="ECO:0008006" key="8">
    <source>
        <dbReference type="Google" id="ProtNLM"/>
    </source>
</evidence>
<feature type="transmembrane region" description="Helical" evidence="5">
    <location>
        <begin position="223"/>
        <end position="244"/>
    </location>
</feature>
<feature type="transmembrane region" description="Helical" evidence="5">
    <location>
        <begin position="72"/>
        <end position="94"/>
    </location>
</feature>
<dbReference type="Proteomes" id="UP001408789">
    <property type="component" value="Unassembled WGS sequence"/>
</dbReference>
<comment type="similarity">
    <text evidence="5">Belongs to the BI1 family.</text>
</comment>
<feature type="transmembrane region" description="Helical" evidence="5">
    <location>
        <begin position="191"/>
        <end position="208"/>
    </location>
</feature>
<evidence type="ECO:0000256" key="5">
    <source>
        <dbReference type="RuleBase" id="RU004379"/>
    </source>
</evidence>
<evidence type="ECO:0000256" key="4">
    <source>
        <dbReference type="ARBA" id="ARBA00023136"/>
    </source>
</evidence>